<dbReference type="AlphaFoldDB" id="A0A2S3YNA7"/>
<name>A0A2S3YNA7_9HYPH</name>
<organism evidence="1 2">
    <name type="scientific">Sinorhizobium americanum</name>
    <dbReference type="NCBI Taxonomy" id="194963"/>
    <lineage>
        <taxon>Bacteria</taxon>
        <taxon>Pseudomonadati</taxon>
        <taxon>Pseudomonadota</taxon>
        <taxon>Alphaproteobacteria</taxon>
        <taxon>Hyphomicrobiales</taxon>
        <taxon>Rhizobiaceae</taxon>
        <taxon>Sinorhizobium/Ensifer group</taxon>
        <taxon>Sinorhizobium</taxon>
    </lineage>
</organism>
<reference evidence="1 2" key="1">
    <citation type="journal article" date="2014" name="Syst. Appl. Microbiol.">
        <title>Microsymbionts of Phaseolus vulgaris in acid and alkaline soils of Mexico.</title>
        <authorList>
            <person name="Verastegui-Valdes M.M."/>
            <person name="Zhang Y.J."/>
            <person name="Rivera-Orduna F.N."/>
            <person name="Cheng H.P."/>
            <person name="Sui X.H."/>
            <person name="Wang E.T."/>
        </authorList>
    </citation>
    <scope>NUCLEOTIDE SEQUENCE [LARGE SCALE GENOMIC DNA]</scope>
    <source>
        <strain evidence="1 2">FG01</strain>
    </source>
</reference>
<sequence length="64" mass="7167">MDAFLLAAESEGVELLKKTQVPESMQRSLLAFTMARTRDEELSSNWSSVEKKSGFLMTRPGRAC</sequence>
<proteinExistence type="predicted"/>
<protein>
    <submittedName>
        <fullName evidence="1">Uncharacterized protein</fullName>
    </submittedName>
</protein>
<accession>A0A2S3YNA7</accession>
<evidence type="ECO:0000313" key="2">
    <source>
        <dbReference type="Proteomes" id="UP000237511"/>
    </source>
</evidence>
<gene>
    <name evidence="1" type="ORF">ATY31_14685</name>
</gene>
<dbReference type="Proteomes" id="UP000237511">
    <property type="component" value="Unassembled WGS sequence"/>
</dbReference>
<dbReference type="EMBL" id="LODU01000032">
    <property type="protein sequence ID" value="POH30561.1"/>
    <property type="molecule type" value="Genomic_DNA"/>
</dbReference>
<evidence type="ECO:0000313" key="1">
    <source>
        <dbReference type="EMBL" id="POH30561.1"/>
    </source>
</evidence>
<comment type="caution">
    <text evidence="1">The sequence shown here is derived from an EMBL/GenBank/DDBJ whole genome shotgun (WGS) entry which is preliminary data.</text>
</comment>